<dbReference type="InterPro" id="IPR002347">
    <property type="entry name" value="SDR_fam"/>
</dbReference>
<dbReference type="AlphaFoldDB" id="A0A2T4UCW1"/>
<gene>
    <name evidence="4" type="ORF">C7Y72_19540</name>
</gene>
<dbReference type="OrthoDB" id="9775296at2"/>
<keyword evidence="5" id="KW-1185">Reference proteome</keyword>
<evidence type="ECO:0000256" key="3">
    <source>
        <dbReference type="SAM" id="MobiDB-lite"/>
    </source>
</evidence>
<feature type="region of interest" description="Disordered" evidence="3">
    <location>
        <begin position="1"/>
        <end position="73"/>
    </location>
</feature>
<reference evidence="4 5" key="1">
    <citation type="submission" date="2018-03" db="EMBL/GenBank/DDBJ databases">
        <title>Aquarubrobacter algicola gen. nov., sp. nov., a novel actinobacterium isolated from shallow eutrophic lake during the end of cyanobacterial harmful algal blooms.</title>
        <authorList>
            <person name="Chun S.J."/>
        </authorList>
    </citation>
    <scope>NUCLEOTIDE SEQUENCE [LARGE SCALE GENOMIC DNA]</scope>
    <source>
        <strain evidence="4 5">Seoho-28</strain>
    </source>
</reference>
<dbReference type="InterPro" id="IPR020904">
    <property type="entry name" value="Sc_DH/Rdtase_CS"/>
</dbReference>
<dbReference type="PANTHER" id="PTHR44196:SF1">
    <property type="entry name" value="DEHYDROGENASE_REDUCTASE SDR FAMILY MEMBER 7B"/>
    <property type="match status" value="1"/>
</dbReference>
<evidence type="ECO:0000313" key="5">
    <source>
        <dbReference type="Proteomes" id="UP000240739"/>
    </source>
</evidence>
<dbReference type="Proteomes" id="UP000240739">
    <property type="component" value="Unassembled WGS sequence"/>
</dbReference>
<dbReference type="PRINTS" id="PR00081">
    <property type="entry name" value="GDHRDH"/>
</dbReference>
<organism evidence="4 5">
    <name type="scientific">Paraconexibacter algicola</name>
    <dbReference type="NCBI Taxonomy" id="2133960"/>
    <lineage>
        <taxon>Bacteria</taxon>
        <taxon>Bacillati</taxon>
        <taxon>Actinomycetota</taxon>
        <taxon>Thermoleophilia</taxon>
        <taxon>Solirubrobacterales</taxon>
        <taxon>Paraconexibacteraceae</taxon>
        <taxon>Paraconexibacter</taxon>
    </lineage>
</organism>
<evidence type="ECO:0000256" key="2">
    <source>
        <dbReference type="ARBA" id="ARBA00023002"/>
    </source>
</evidence>
<evidence type="ECO:0000313" key="4">
    <source>
        <dbReference type="EMBL" id="PTL55059.1"/>
    </source>
</evidence>
<accession>A0A2T4UCW1</accession>
<protein>
    <submittedName>
        <fullName evidence="4">Short-chain dehydrogenase</fullName>
    </submittedName>
</protein>
<dbReference type="GO" id="GO:0016491">
    <property type="term" value="F:oxidoreductase activity"/>
    <property type="evidence" value="ECO:0007669"/>
    <property type="project" value="UniProtKB-KW"/>
</dbReference>
<keyword evidence="2" id="KW-0560">Oxidoreductase</keyword>
<proteinExistence type="inferred from homology"/>
<dbReference type="PROSITE" id="PS00061">
    <property type="entry name" value="ADH_SHORT"/>
    <property type="match status" value="1"/>
</dbReference>
<comment type="caution">
    <text evidence="4">The sequence shown here is derived from an EMBL/GenBank/DDBJ whole genome shotgun (WGS) entry which is preliminary data.</text>
</comment>
<dbReference type="GO" id="GO:0016020">
    <property type="term" value="C:membrane"/>
    <property type="evidence" value="ECO:0007669"/>
    <property type="project" value="TreeGrafter"/>
</dbReference>
<dbReference type="Gene3D" id="3.40.50.720">
    <property type="entry name" value="NAD(P)-binding Rossmann-like Domain"/>
    <property type="match status" value="1"/>
</dbReference>
<dbReference type="InterPro" id="IPR036291">
    <property type="entry name" value="NAD(P)-bd_dom_sf"/>
</dbReference>
<dbReference type="Pfam" id="PF00106">
    <property type="entry name" value="adh_short"/>
    <property type="match status" value="1"/>
</dbReference>
<evidence type="ECO:0000256" key="1">
    <source>
        <dbReference type="ARBA" id="ARBA00006484"/>
    </source>
</evidence>
<feature type="compositionally biased region" description="Low complexity" evidence="3">
    <location>
        <begin position="48"/>
        <end position="73"/>
    </location>
</feature>
<dbReference type="SUPFAM" id="SSF51735">
    <property type="entry name" value="NAD(P)-binding Rossmann-fold domains"/>
    <property type="match status" value="1"/>
</dbReference>
<comment type="similarity">
    <text evidence="1">Belongs to the short-chain dehydrogenases/reductases (SDR) family.</text>
</comment>
<name>A0A2T4UCW1_9ACTN</name>
<dbReference type="PANTHER" id="PTHR44196">
    <property type="entry name" value="DEHYDROGENASE/REDUCTASE SDR FAMILY MEMBER 7B"/>
    <property type="match status" value="1"/>
</dbReference>
<sequence>MTPIWNWTSGGGATRSGGAPRRHAPTSSTSAARTERRVSSALSGSPETSGTSRSKASTSTAATASASSSSWPATATSARSAAACVASGTGDVLTTITVSGVTGSQWPGLAGGDHRAVSPSLSSRSSAVVTGGAKGLGAEIARRLAARGHHVVIADLDDAAAATLADELGGRAVRLDVADADACLALAEDLPDLGVWVNNAGVLAVGPAWSTEHERRRLLVDVNLHGTMNGTTAALRRFLPAGTGHVLNVVSTAGITPAPHETVYGATKHAALAYSIGTALDLRITGHRGVHVSALCPDGMWTPMLHDLARDPDAWPSWQGGMMQPGDVADVAVRLLDRPRMVRVHPRWRGVLRVGAAFPGAAAHLLPAIVADARRRQRAFADRHPR</sequence>
<dbReference type="EMBL" id="PYYB01000004">
    <property type="protein sequence ID" value="PTL55059.1"/>
    <property type="molecule type" value="Genomic_DNA"/>
</dbReference>
<dbReference type="CDD" id="cd05233">
    <property type="entry name" value="SDR_c"/>
    <property type="match status" value="1"/>
</dbReference>